<dbReference type="Pfam" id="PF00156">
    <property type="entry name" value="Pribosyltran"/>
    <property type="match status" value="1"/>
</dbReference>
<dbReference type="SUPFAM" id="SSF53271">
    <property type="entry name" value="PRTase-like"/>
    <property type="match status" value="1"/>
</dbReference>
<dbReference type="AlphaFoldDB" id="A0A3N4MM67"/>
<dbReference type="OrthoDB" id="9793412at2"/>
<dbReference type="InterPro" id="IPR051910">
    <property type="entry name" value="ComF/GntX_DNA_util-trans"/>
</dbReference>
<dbReference type="PANTHER" id="PTHR47505">
    <property type="entry name" value="DNA UTILIZATION PROTEIN YHGH"/>
    <property type="match status" value="1"/>
</dbReference>
<organism evidence="3 4">
    <name type="scientific">Neisseria weixii</name>
    <dbReference type="NCBI Taxonomy" id="1853276"/>
    <lineage>
        <taxon>Bacteria</taxon>
        <taxon>Pseudomonadati</taxon>
        <taxon>Pseudomonadota</taxon>
        <taxon>Betaproteobacteria</taxon>
        <taxon>Neisseriales</taxon>
        <taxon>Neisseriaceae</taxon>
        <taxon>Neisseria</taxon>
    </lineage>
</organism>
<reference evidence="3 4" key="1">
    <citation type="submission" date="2018-11" db="EMBL/GenBank/DDBJ databases">
        <title>Neisseria weixii sp. nov. isolated from the rectal contents of plateau pika (Ochotona cruzoniae).</title>
        <authorList>
            <person name="Zhang G."/>
        </authorList>
    </citation>
    <scope>NUCLEOTIDE SEQUENCE [LARGE SCALE GENOMIC DNA]</scope>
    <source>
        <strain evidence="3 4">10009</strain>
    </source>
</reference>
<dbReference type="InterPro" id="IPR000836">
    <property type="entry name" value="PRTase_dom"/>
</dbReference>
<dbReference type="Gene3D" id="3.40.50.2020">
    <property type="match status" value="1"/>
</dbReference>
<dbReference type="CDD" id="cd06223">
    <property type="entry name" value="PRTases_typeI"/>
    <property type="match status" value="1"/>
</dbReference>
<protein>
    <submittedName>
        <fullName evidence="3">ComF family protein</fullName>
    </submittedName>
</protein>
<comment type="caution">
    <text evidence="3">The sequence shown here is derived from an EMBL/GenBank/DDBJ whole genome shotgun (WGS) entry which is preliminary data.</text>
</comment>
<dbReference type="EMBL" id="RPFL01000032">
    <property type="protein sequence ID" value="RPD84844.1"/>
    <property type="molecule type" value="Genomic_DNA"/>
</dbReference>
<proteinExistence type="inferred from homology"/>
<name>A0A3N4MM67_9NEIS</name>
<accession>A0A3N4MM67</accession>
<evidence type="ECO:0000256" key="1">
    <source>
        <dbReference type="ARBA" id="ARBA00008007"/>
    </source>
</evidence>
<comment type="similarity">
    <text evidence="1">Belongs to the ComF/GntX family.</text>
</comment>
<sequence length="241" mass="27399">MDVLSFWCRMKQRSGWRAHRCVLCHDSASDGLCDGCLADLAEHFTDAANSCPLCFRQVAGGAVCGQCQKKPPEFERMWASVYYEASVSGMVHQFKHLGDMSMRRPLADLMRRHAPDWLDTAGIDCVLPMPLSKVRRLYRGFNQSEELAESLARDYGWQVLPRQFIERAHKPPQSTLKSDERRRNVRNIFKLNKTLPENCKILLIDDVMTTGATLNELAQTLKASGASAVYCWCLARSQLKR</sequence>
<feature type="domain" description="Phosphoribosyltransferase" evidence="2">
    <location>
        <begin position="173"/>
        <end position="236"/>
    </location>
</feature>
<keyword evidence="4" id="KW-1185">Reference proteome</keyword>
<gene>
    <name evidence="3" type="ORF">EGK74_10455</name>
</gene>
<dbReference type="InterPro" id="IPR029057">
    <property type="entry name" value="PRTase-like"/>
</dbReference>
<evidence type="ECO:0000313" key="3">
    <source>
        <dbReference type="EMBL" id="RPD84844.1"/>
    </source>
</evidence>
<dbReference type="RefSeq" id="WP_123804717.1">
    <property type="nucleotide sequence ID" value="NZ_RPFL01000032.1"/>
</dbReference>
<evidence type="ECO:0000259" key="2">
    <source>
        <dbReference type="Pfam" id="PF00156"/>
    </source>
</evidence>
<dbReference type="PANTHER" id="PTHR47505:SF1">
    <property type="entry name" value="DNA UTILIZATION PROTEIN YHGH"/>
    <property type="match status" value="1"/>
</dbReference>
<dbReference type="Proteomes" id="UP000272412">
    <property type="component" value="Unassembled WGS sequence"/>
</dbReference>
<evidence type="ECO:0000313" key="4">
    <source>
        <dbReference type="Proteomes" id="UP000272412"/>
    </source>
</evidence>